<dbReference type="Proteomes" id="UP001139158">
    <property type="component" value="Unassembled WGS sequence"/>
</dbReference>
<dbReference type="GO" id="GO:0003700">
    <property type="term" value="F:DNA-binding transcription factor activity"/>
    <property type="evidence" value="ECO:0007669"/>
    <property type="project" value="TreeGrafter"/>
</dbReference>
<protein>
    <submittedName>
        <fullName evidence="6">TetR/AcrR family transcriptional regulator</fullName>
    </submittedName>
</protein>
<proteinExistence type="predicted"/>
<dbReference type="GO" id="GO:0000976">
    <property type="term" value="F:transcription cis-regulatory region binding"/>
    <property type="evidence" value="ECO:0007669"/>
    <property type="project" value="TreeGrafter"/>
</dbReference>
<dbReference type="RefSeq" id="WP_227896016.1">
    <property type="nucleotide sequence ID" value="NZ_CP099466.1"/>
</dbReference>
<dbReference type="PANTHER" id="PTHR30055:SF238">
    <property type="entry name" value="MYCOFACTOCIN BIOSYNTHESIS TRANSCRIPTIONAL REGULATOR MFTR-RELATED"/>
    <property type="match status" value="1"/>
</dbReference>
<evidence type="ECO:0000256" key="2">
    <source>
        <dbReference type="ARBA" id="ARBA00023125"/>
    </source>
</evidence>
<feature type="domain" description="HTH tetR-type" evidence="5">
    <location>
        <begin position="16"/>
        <end position="76"/>
    </location>
</feature>
<dbReference type="EMBL" id="JAJFZV010000009">
    <property type="protein sequence ID" value="MCC3298148.1"/>
    <property type="molecule type" value="Genomic_DNA"/>
</dbReference>
<keyword evidence="7" id="KW-1185">Reference proteome</keyword>
<dbReference type="PANTHER" id="PTHR30055">
    <property type="entry name" value="HTH-TYPE TRANSCRIPTIONAL REGULATOR RUTR"/>
    <property type="match status" value="1"/>
</dbReference>
<evidence type="ECO:0000313" key="6">
    <source>
        <dbReference type="EMBL" id="MCC3298148.1"/>
    </source>
</evidence>
<keyword evidence="1" id="KW-0805">Transcription regulation</keyword>
<keyword evidence="2 4" id="KW-0238">DNA-binding</keyword>
<evidence type="ECO:0000313" key="7">
    <source>
        <dbReference type="Proteomes" id="UP001139158"/>
    </source>
</evidence>
<sequence length="214" mass="22773">MLDAGSPPDRRAALKGRHRQAIVDACAGLLTERRGTDFSVDELAQRADVSRRTVFNHFASLDDVVLEVGTGVVASALVLPGGRAPEGYSPLDDLVDLVSSPRFIEAVSYLTRVLGRADNRSSPEQAIMAFRSVTMASDQVMASLATRHPESNPEDIQLLVGTFAGGVSVLYELWCAQTGAVDTPESRGAWLELLQRLVAALRSGNLAGTPPGTS</sequence>
<dbReference type="SUPFAM" id="SSF46689">
    <property type="entry name" value="Homeodomain-like"/>
    <property type="match status" value="1"/>
</dbReference>
<evidence type="ECO:0000259" key="5">
    <source>
        <dbReference type="PROSITE" id="PS50977"/>
    </source>
</evidence>
<name>A0A9X1MDV5_9MICC</name>
<organism evidence="6 7">
    <name type="scientific">Arthrobacter caoxuetaonis</name>
    <dbReference type="NCBI Taxonomy" id="2886935"/>
    <lineage>
        <taxon>Bacteria</taxon>
        <taxon>Bacillati</taxon>
        <taxon>Actinomycetota</taxon>
        <taxon>Actinomycetes</taxon>
        <taxon>Micrococcales</taxon>
        <taxon>Micrococcaceae</taxon>
        <taxon>Arthrobacter</taxon>
    </lineage>
</organism>
<accession>A0A9X1MDV5</accession>
<dbReference type="InterPro" id="IPR009057">
    <property type="entry name" value="Homeodomain-like_sf"/>
</dbReference>
<evidence type="ECO:0000256" key="4">
    <source>
        <dbReference type="PROSITE-ProRule" id="PRU00335"/>
    </source>
</evidence>
<dbReference type="PROSITE" id="PS50977">
    <property type="entry name" value="HTH_TETR_2"/>
    <property type="match status" value="1"/>
</dbReference>
<evidence type="ECO:0000256" key="1">
    <source>
        <dbReference type="ARBA" id="ARBA00023015"/>
    </source>
</evidence>
<dbReference type="Pfam" id="PF00440">
    <property type="entry name" value="TetR_N"/>
    <property type="match status" value="1"/>
</dbReference>
<gene>
    <name evidence="6" type="ORF">LJ757_10060</name>
</gene>
<keyword evidence="3" id="KW-0804">Transcription</keyword>
<comment type="caution">
    <text evidence="6">The sequence shown here is derived from an EMBL/GenBank/DDBJ whole genome shotgun (WGS) entry which is preliminary data.</text>
</comment>
<evidence type="ECO:0000256" key="3">
    <source>
        <dbReference type="ARBA" id="ARBA00023163"/>
    </source>
</evidence>
<dbReference type="InterPro" id="IPR050109">
    <property type="entry name" value="HTH-type_TetR-like_transc_reg"/>
</dbReference>
<dbReference type="AlphaFoldDB" id="A0A9X1MDV5"/>
<dbReference type="InterPro" id="IPR001647">
    <property type="entry name" value="HTH_TetR"/>
</dbReference>
<dbReference type="Gene3D" id="1.10.357.10">
    <property type="entry name" value="Tetracycline Repressor, domain 2"/>
    <property type="match status" value="1"/>
</dbReference>
<feature type="DNA-binding region" description="H-T-H motif" evidence="4">
    <location>
        <begin position="39"/>
        <end position="58"/>
    </location>
</feature>
<reference evidence="6" key="1">
    <citation type="submission" date="2021-10" db="EMBL/GenBank/DDBJ databases">
        <title>Novel species in genus Arthrobacter.</title>
        <authorList>
            <person name="Liu Y."/>
        </authorList>
    </citation>
    <scope>NUCLEOTIDE SEQUENCE</scope>
    <source>
        <strain evidence="6">Zg-Y453</strain>
    </source>
</reference>